<keyword evidence="2" id="KW-1185">Reference proteome</keyword>
<sequence length="350" mass="37230">MDQTDPSAAVLRTLEAQAAICDALGSPFSAKVCRALAEGLDHSSATGRRALRWPGNATADALALRLLGALHGLVLRGADEGLVAVYPPREVGDSRLRDAITAAIRQHDEGLCQALDSVPQTNEVARSAMLLPGFLSIARETGLPLEIAEIGASAGLNLNFDRLHYRYGTAQWGNSASPVHLAPNLRGNVPPLDGALTVSARSGCDIAPVDLSNEAARLRLRSFIWADQASRLQRLDAATGLAVAAPVMLVQADAADFVLQKLAARLEGSVFVMFHSAVWDYMPHPTRDAIEAAVRQAGTVATARSPLAWLSVEPLAAGAPHAVLRLTIWPGGETRQLAACDHHGRWIKWL</sequence>
<dbReference type="EMBL" id="JAUSVF010000004">
    <property type="protein sequence ID" value="MDQ0323631.1"/>
    <property type="molecule type" value="Genomic_DNA"/>
</dbReference>
<dbReference type="PIRSF" id="PIRSF012608">
    <property type="entry name" value="UCP012608"/>
    <property type="match status" value="1"/>
</dbReference>
<proteinExistence type="predicted"/>
<evidence type="ECO:0000313" key="2">
    <source>
        <dbReference type="Proteomes" id="UP001230207"/>
    </source>
</evidence>
<reference evidence="1 2" key="1">
    <citation type="submission" date="2023-07" db="EMBL/GenBank/DDBJ databases">
        <title>Genomic Encyclopedia of Type Strains, Phase IV (KMG-IV): sequencing the most valuable type-strain genomes for metagenomic binning, comparative biology and taxonomic classification.</title>
        <authorList>
            <person name="Goeker M."/>
        </authorList>
    </citation>
    <scope>NUCLEOTIDE SEQUENCE [LARGE SCALE GENOMIC DNA]</scope>
    <source>
        <strain evidence="1 2">DSM 1112</strain>
    </source>
</reference>
<dbReference type="RefSeq" id="WP_307236320.1">
    <property type="nucleotide sequence ID" value="NZ_JAUSVF010000004.1"/>
</dbReference>
<dbReference type="Pfam" id="PF10094">
    <property type="entry name" value="DUF2332"/>
    <property type="match status" value="1"/>
</dbReference>
<comment type="caution">
    <text evidence="1">The sequence shown here is derived from an EMBL/GenBank/DDBJ whole genome shotgun (WGS) entry which is preliminary data.</text>
</comment>
<dbReference type="InterPro" id="IPR011200">
    <property type="entry name" value="UCP012608"/>
</dbReference>
<evidence type="ECO:0008006" key="3">
    <source>
        <dbReference type="Google" id="ProtNLM"/>
    </source>
</evidence>
<accession>A0ABU0C164</accession>
<gene>
    <name evidence="1" type="ORF">QO002_005838</name>
</gene>
<name>A0ABU0C164_9HYPH</name>
<organism evidence="1 2">
    <name type="scientific">Pararhizobium capsulatum DSM 1112</name>
    <dbReference type="NCBI Taxonomy" id="1121113"/>
    <lineage>
        <taxon>Bacteria</taxon>
        <taxon>Pseudomonadati</taxon>
        <taxon>Pseudomonadota</taxon>
        <taxon>Alphaproteobacteria</taxon>
        <taxon>Hyphomicrobiales</taxon>
        <taxon>Rhizobiaceae</taxon>
        <taxon>Rhizobium/Agrobacterium group</taxon>
        <taxon>Pararhizobium</taxon>
    </lineage>
</organism>
<dbReference type="Proteomes" id="UP001230207">
    <property type="component" value="Unassembled WGS sequence"/>
</dbReference>
<protein>
    <recommendedName>
        <fullName evidence="3">DUF2332 domain-containing protein</fullName>
    </recommendedName>
</protein>
<evidence type="ECO:0000313" key="1">
    <source>
        <dbReference type="EMBL" id="MDQ0323631.1"/>
    </source>
</evidence>